<dbReference type="VEuPathDB" id="VectorBase:ASTE001769"/>
<reference evidence="2" key="1">
    <citation type="journal article" date="2014" name="Genome Biol.">
        <title>Genome analysis of a major urban malaria vector mosquito, Anopheles stephensi.</title>
        <authorList>
            <person name="Jiang X."/>
            <person name="Peery A."/>
            <person name="Hall A.B."/>
            <person name="Sharma A."/>
            <person name="Chen X.G."/>
            <person name="Waterhouse R.M."/>
            <person name="Komissarov A."/>
            <person name="Riehle M.M."/>
            <person name="Shouche Y."/>
            <person name="Sharakhova M.V."/>
            <person name="Lawson D."/>
            <person name="Pakpour N."/>
            <person name="Arensburger P."/>
            <person name="Davidson V.L."/>
            <person name="Eiglmeier K."/>
            <person name="Emrich S."/>
            <person name="George P."/>
            <person name="Kennedy R.C."/>
            <person name="Mane S.P."/>
            <person name="Maslen G."/>
            <person name="Oringanje C."/>
            <person name="Qi Y."/>
            <person name="Settlage R."/>
            <person name="Tojo M."/>
            <person name="Tubio J.M."/>
            <person name="Unger M.F."/>
            <person name="Wang B."/>
            <person name="Vernick K.D."/>
            <person name="Ribeiro J.M."/>
            <person name="James A.A."/>
            <person name="Michel K."/>
            <person name="Riehle M.A."/>
            <person name="Luckhart S."/>
            <person name="Sharakhov I.V."/>
            <person name="Tu Z."/>
        </authorList>
    </citation>
    <scope>NUCLEOTIDE SEQUENCE [LARGE SCALE GENOMIC DNA]</scope>
    <source>
        <strain evidence="2">Indian</strain>
    </source>
</reference>
<keyword evidence="2" id="KW-1185">Reference proteome</keyword>
<sequence length="191" mass="22057">MGKAMSVVGRQVQRFNVENRAQKVISQTKPKPAPKYESNLRDLERVLREHPDVVAEQSRKNELLDENLRQVYVTSKDVAIDAKAAPTQDPDKPLPINRSTVDEYEFGHLEPRTVTKGRCTLRQAVQFIANHQTDPQQWTAAKIAEYYNMKETLVINILDHFKSFEVHLPDKNLERRRVLTRATTEAPKQIE</sequence>
<dbReference type="GO" id="GO:0005739">
    <property type="term" value="C:mitochondrion"/>
    <property type="evidence" value="ECO:0007669"/>
    <property type="project" value="TreeGrafter"/>
</dbReference>
<dbReference type="Proteomes" id="UP000076408">
    <property type="component" value="Unassembled WGS sequence"/>
</dbReference>
<reference evidence="1" key="2">
    <citation type="submission" date="2020-05" db="UniProtKB">
        <authorList>
            <consortium name="EnsemblMetazoa"/>
        </authorList>
    </citation>
    <scope>IDENTIFICATION</scope>
    <source>
        <strain evidence="1">Indian</strain>
    </source>
</reference>
<protein>
    <submittedName>
        <fullName evidence="1">Uncharacterized protein</fullName>
    </submittedName>
</protein>
<dbReference type="VEuPathDB" id="VectorBase:ASTEI01523"/>
<dbReference type="PANTHER" id="PTHR13338:SF4">
    <property type="entry name" value="NADH DEHYDROGENASE [UBIQUINONE] 1 ALPHA SUBCOMPLEX ASSEMBLY FACTOR 4"/>
    <property type="match status" value="1"/>
</dbReference>
<dbReference type="PANTHER" id="PTHR13338">
    <property type="entry name" value="UPF0240 PROTEIN"/>
    <property type="match status" value="1"/>
</dbReference>
<dbReference type="GO" id="GO:0032981">
    <property type="term" value="P:mitochondrial respiratory chain complex I assembly"/>
    <property type="evidence" value="ECO:0007669"/>
    <property type="project" value="InterPro"/>
</dbReference>
<dbReference type="OMA" id="IPDQKYK"/>
<organism evidence="1 2">
    <name type="scientific">Anopheles stephensi</name>
    <name type="common">Indo-Pakistan malaria mosquito</name>
    <dbReference type="NCBI Taxonomy" id="30069"/>
    <lineage>
        <taxon>Eukaryota</taxon>
        <taxon>Metazoa</taxon>
        <taxon>Ecdysozoa</taxon>
        <taxon>Arthropoda</taxon>
        <taxon>Hexapoda</taxon>
        <taxon>Insecta</taxon>
        <taxon>Pterygota</taxon>
        <taxon>Neoptera</taxon>
        <taxon>Endopterygota</taxon>
        <taxon>Diptera</taxon>
        <taxon>Nematocera</taxon>
        <taxon>Culicoidea</taxon>
        <taxon>Culicidae</taxon>
        <taxon>Anophelinae</taxon>
        <taxon>Anopheles</taxon>
    </lineage>
</organism>
<dbReference type="InterPro" id="IPR009622">
    <property type="entry name" value="NDUFAF4"/>
</dbReference>
<proteinExistence type="predicted"/>
<evidence type="ECO:0000313" key="2">
    <source>
        <dbReference type="Proteomes" id="UP000076408"/>
    </source>
</evidence>
<dbReference type="VEuPathDB" id="VectorBase:ASTEI20_042359"/>
<dbReference type="AlphaFoldDB" id="A0A182XZ87"/>
<dbReference type="STRING" id="30069.A0A182XZ87"/>
<evidence type="ECO:0000313" key="1">
    <source>
        <dbReference type="EnsemblMetazoa" id="ASTEI01523-PA"/>
    </source>
</evidence>
<name>A0A182XZ87_ANOST</name>
<dbReference type="EnsemblMetazoa" id="ASTEI01523-RA">
    <property type="protein sequence ID" value="ASTEI01523-PA"/>
    <property type="gene ID" value="ASTEI01523"/>
</dbReference>
<accession>A0A182XZ87</accession>
<dbReference type="Pfam" id="PF06784">
    <property type="entry name" value="UPF0240"/>
    <property type="match status" value="1"/>
</dbReference>